<keyword evidence="4" id="KW-1185">Reference proteome</keyword>
<feature type="domain" description="N-acetyltransferase" evidence="2">
    <location>
        <begin position="33"/>
        <end position="195"/>
    </location>
</feature>
<dbReference type="EMBL" id="BAFE01000001">
    <property type="protein sequence ID" value="GAB46940.1"/>
    <property type="molecule type" value="Genomic_DNA"/>
</dbReference>
<dbReference type="SUPFAM" id="SSF55729">
    <property type="entry name" value="Acyl-CoA N-acyltransferases (Nat)"/>
    <property type="match status" value="1"/>
</dbReference>
<dbReference type="RefSeq" id="WP_009760501.1">
    <property type="nucleotide sequence ID" value="NZ_BAFE01000001.1"/>
</dbReference>
<sequence length="233" mass="25778">MAHEDEFGQPVGPPVSWTPPAPLAPLTATGREVAVAPLRPEHAPGLWEALGPDRAQWTYLGPEPPSGVDDMRRIVEGYLVADGWIPHVLTDPSGTVLGTASYLRVQPALGSAEIGGISYGTRLRRSVAATEAMTMFARHAFAYGYRRYEWKCDALNAPSRAAALRLGFRYEGTWRNALVHKGRNRDTAWYAMTDDDWRRLEPVHVAWLEGAVDGRQVFRLSEATAALWNEESP</sequence>
<evidence type="ECO:0000259" key="2">
    <source>
        <dbReference type="PROSITE" id="PS51186"/>
    </source>
</evidence>
<gene>
    <name evidence="3" type="ORF">MOPEL_001_00580</name>
</gene>
<dbReference type="PANTHER" id="PTHR43441">
    <property type="entry name" value="RIBOSOMAL-PROTEIN-SERINE ACETYLTRANSFERASE"/>
    <property type="match status" value="1"/>
</dbReference>
<dbReference type="Pfam" id="PF13302">
    <property type="entry name" value="Acetyltransf_3"/>
    <property type="match status" value="1"/>
</dbReference>
<dbReference type="STRING" id="1089455.MOPEL_001_00580"/>
<dbReference type="PROSITE" id="PS51186">
    <property type="entry name" value="GNAT"/>
    <property type="match status" value="1"/>
</dbReference>
<dbReference type="eggNOG" id="COG1670">
    <property type="taxonomic scope" value="Bacteria"/>
</dbReference>
<evidence type="ECO:0000313" key="4">
    <source>
        <dbReference type="Proteomes" id="UP000004367"/>
    </source>
</evidence>
<proteinExistence type="predicted"/>
<feature type="region of interest" description="Disordered" evidence="1">
    <location>
        <begin position="1"/>
        <end position="22"/>
    </location>
</feature>
<dbReference type="InterPro" id="IPR000182">
    <property type="entry name" value="GNAT_dom"/>
</dbReference>
<comment type="caution">
    <text evidence="3">The sequence shown here is derived from an EMBL/GenBank/DDBJ whole genome shotgun (WGS) entry which is preliminary data.</text>
</comment>
<dbReference type="Gene3D" id="3.40.630.30">
    <property type="match status" value="1"/>
</dbReference>
<dbReference type="InterPro" id="IPR051908">
    <property type="entry name" value="Ribosomal_N-acetyltransferase"/>
</dbReference>
<reference evidence="3 4" key="1">
    <citation type="submission" date="2012-02" db="EMBL/GenBank/DDBJ databases">
        <title>Whole genome shotgun sequence of Mobilicoccus pelagius NBRC 104925.</title>
        <authorList>
            <person name="Yoshida Y."/>
            <person name="Hosoyama A."/>
            <person name="Tsuchikane K."/>
            <person name="Katsumata H."/>
            <person name="Yamazaki S."/>
            <person name="Fujita N."/>
        </authorList>
    </citation>
    <scope>NUCLEOTIDE SEQUENCE [LARGE SCALE GENOMIC DNA]</scope>
    <source>
        <strain evidence="3 4">NBRC 104925</strain>
    </source>
</reference>
<dbReference type="PANTHER" id="PTHR43441:SF2">
    <property type="entry name" value="FAMILY ACETYLTRANSFERASE, PUTATIVE (AFU_ORTHOLOGUE AFUA_7G00850)-RELATED"/>
    <property type="match status" value="1"/>
</dbReference>
<evidence type="ECO:0000313" key="3">
    <source>
        <dbReference type="EMBL" id="GAB46940.1"/>
    </source>
</evidence>
<dbReference type="AlphaFoldDB" id="H5UMI2"/>
<accession>H5UMI2</accession>
<protein>
    <recommendedName>
        <fullName evidence="2">N-acetyltransferase domain-containing protein</fullName>
    </recommendedName>
</protein>
<evidence type="ECO:0000256" key="1">
    <source>
        <dbReference type="SAM" id="MobiDB-lite"/>
    </source>
</evidence>
<dbReference type="InterPro" id="IPR016181">
    <property type="entry name" value="Acyl_CoA_acyltransferase"/>
</dbReference>
<organism evidence="3 4">
    <name type="scientific">Mobilicoccus pelagius NBRC 104925</name>
    <dbReference type="NCBI Taxonomy" id="1089455"/>
    <lineage>
        <taxon>Bacteria</taxon>
        <taxon>Bacillati</taxon>
        <taxon>Actinomycetota</taxon>
        <taxon>Actinomycetes</taxon>
        <taxon>Micrococcales</taxon>
        <taxon>Dermatophilaceae</taxon>
        <taxon>Mobilicoccus</taxon>
    </lineage>
</organism>
<dbReference type="GO" id="GO:1990189">
    <property type="term" value="F:protein N-terminal-serine acetyltransferase activity"/>
    <property type="evidence" value="ECO:0007669"/>
    <property type="project" value="TreeGrafter"/>
</dbReference>
<feature type="compositionally biased region" description="Pro residues" evidence="1">
    <location>
        <begin position="11"/>
        <end position="22"/>
    </location>
</feature>
<name>H5UMI2_9MICO</name>
<dbReference type="GO" id="GO:0008999">
    <property type="term" value="F:protein-N-terminal-alanine acetyltransferase activity"/>
    <property type="evidence" value="ECO:0007669"/>
    <property type="project" value="TreeGrafter"/>
</dbReference>
<dbReference type="Proteomes" id="UP000004367">
    <property type="component" value="Unassembled WGS sequence"/>
</dbReference>